<feature type="region of interest" description="Disordered" evidence="1">
    <location>
        <begin position="1"/>
        <end position="22"/>
    </location>
</feature>
<evidence type="ECO:0000256" key="1">
    <source>
        <dbReference type="SAM" id="MobiDB-lite"/>
    </source>
</evidence>
<organism evidence="2 3">
    <name type="scientific">Plakobranchus ocellatus</name>
    <dbReference type="NCBI Taxonomy" id="259542"/>
    <lineage>
        <taxon>Eukaryota</taxon>
        <taxon>Metazoa</taxon>
        <taxon>Spiralia</taxon>
        <taxon>Lophotrochozoa</taxon>
        <taxon>Mollusca</taxon>
        <taxon>Gastropoda</taxon>
        <taxon>Heterobranchia</taxon>
        <taxon>Euthyneura</taxon>
        <taxon>Panpulmonata</taxon>
        <taxon>Sacoglossa</taxon>
        <taxon>Placobranchoidea</taxon>
        <taxon>Plakobranchidae</taxon>
        <taxon>Plakobranchus</taxon>
    </lineage>
</organism>
<sequence>MVKTKGLSGDATTPGKAPCPPLGKPSADLLCTELSPTRVFIYIASPQQGNLRLCGPPSGHGAGGGAQTRDRKVHADLRADSLATEIPTPPKCSCL</sequence>
<accession>A0AAV3Z2U5</accession>
<dbReference type="EMBL" id="BLXT01001943">
    <property type="protein sequence ID" value="GFN89551.1"/>
    <property type="molecule type" value="Genomic_DNA"/>
</dbReference>
<reference evidence="2 3" key="1">
    <citation type="journal article" date="2021" name="Elife">
        <title>Chloroplast acquisition without the gene transfer in kleptoplastic sea slugs, Plakobranchus ocellatus.</title>
        <authorList>
            <person name="Maeda T."/>
            <person name="Takahashi S."/>
            <person name="Yoshida T."/>
            <person name="Shimamura S."/>
            <person name="Takaki Y."/>
            <person name="Nagai Y."/>
            <person name="Toyoda A."/>
            <person name="Suzuki Y."/>
            <person name="Arimoto A."/>
            <person name="Ishii H."/>
            <person name="Satoh N."/>
            <person name="Nishiyama T."/>
            <person name="Hasebe M."/>
            <person name="Maruyama T."/>
            <person name="Minagawa J."/>
            <person name="Obokata J."/>
            <person name="Shigenobu S."/>
        </authorList>
    </citation>
    <scope>NUCLEOTIDE SEQUENCE [LARGE SCALE GENOMIC DNA]</scope>
</reference>
<comment type="caution">
    <text evidence="2">The sequence shown here is derived from an EMBL/GenBank/DDBJ whole genome shotgun (WGS) entry which is preliminary data.</text>
</comment>
<protein>
    <submittedName>
        <fullName evidence="2">Uncharacterized protein</fullName>
    </submittedName>
</protein>
<evidence type="ECO:0000313" key="2">
    <source>
        <dbReference type="EMBL" id="GFN89551.1"/>
    </source>
</evidence>
<evidence type="ECO:0000313" key="3">
    <source>
        <dbReference type="Proteomes" id="UP000735302"/>
    </source>
</evidence>
<dbReference type="AlphaFoldDB" id="A0AAV3Z2U5"/>
<keyword evidence="3" id="KW-1185">Reference proteome</keyword>
<dbReference type="Proteomes" id="UP000735302">
    <property type="component" value="Unassembled WGS sequence"/>
</dbReference>
<gene>
    <name evidence="2" type="ORF">PoB_001605700</name>
</gene>
<proteinExistence type="predicted"/>
<name>A0AAV3Z2U5_9GAST</name>